<evidence type="ECO:0000313" key="2">
    <source>
        <dbReference type="WBParaSite" id="sdigi.contig127.g4896.t1"/>
    </source>
</evidence>
<evidence type="ECO:0000313" key="1">
    <source>
        <dbReference type="Proteomes" id="UP000887581"/>
    </source>
</evidence>
<name>A0A915PEF2_9BILA</name>
<dbReference type="Proteomes" id="UP000887581">
    <property type="component" value="Unplaced"/>
</dbReference>
<dbReference type="AlphaFoldDB" id="A0A915PEF2"/>
<proteinExistence type="predicted"/>
<reference evidence="2" key="1">
    <citation type="submission" date="2022-11" db="UniProtKB">
        <authorList>
            <consortium name="WormBaseParasite"/>
        </authorList>
    </citation>
    <scope>IDENTIFICATION</scope>
</reference>
<accession>A0A915PEF2</accession>
<dbReference type="WBParaSite" id="sdigi.contig127.g4896.t1">
    <property type="protein sequence ID" value="sdigi.contig127.g4896.t1"/>
    <property type="gene ID" value="sdigi.contig127.g4896"/>
</dbReference>
<keyword evidence="1" id="KW-1185">Reference proteome</keyword>
<sequence>MKINVRIPMITFKGNDEINDGQLPTEPSLTSVYLLIYYEQHFHWQLADMRSLHTVSLQVVLFKTEKKTSRWLQPRLQQAVPPMDEDTEKMAVVTRRLQRKSPTSERCTTAWVDNTTLKDCKTSSACC</sequence>
<organism evidence="1 2">
    <name type="scientific">Setaria digitata</name>
    <dbReference type="NCBI Taxonomy" id="48799"/>
    <lineage>
        <taxon>Eukaryota</taxon>
        <taxon>Metazoa</taxon>
        <taxon>Ecdysozoa</taxon>
        <taxon>Nematoda</taxon>
        <taxon>Chromadorea</taxon>
        <taxon>Rhabditida</taxon>
        <taxon>Spirurina</taxon>
        <taxon>Spiruromorpha</taxon>
        <taxon>Filarioidea</taxon>
        <taxon>Setariidae</taxon>
        <taxon>Setaria</taxon>
    </lineage>
</organism>
<protein>
    <submittedName>
        <fullName evidence="2">Uncharacterized protein</fullName>
    </submittedName>
</protein>